<keyword evidence="1" id="KW-0614">Plasmid</keyword>
<protein>
    <submittedName>
        <fullName evidence="1">Uncharacterized protein</fullName>
    </submittedName>
</protein>
<organism evidence="1 2">
    <name type="scientific">Aeromonas allosaccharophila</name>
    <dbReference type="NCBI Taxonomy" id="656"/>
    <lineage>
        <taxon>Bacteria</taxon>
        <taxon>Pseudomonadati</taxon>
        <taxon>Pseudomonadota</taxon>
        <taxon>Gammaproteobacteria</taxon>
        <taxon>Aeromonadales</taxon>
        <taxon>Aeromonadaceae</taxon>
        <taxon>Aeromonas</taxon>
    </lineage>
</organism>
<proteinExistence type="predicted"/>
<geneLocation type="plasmid" evidence="1 2">
    <name>pK520-TEM</name>
</geneLocation>
<evidence type="ECO:0000313" key="1">
    <source>
        <dbReference type="EMBL" id="WED79407.1"/>
    </source>
</evidence>
<evidence type="ECO:0000313" key="2">
    <source>
        <dbReference type="Proteomes" id="UP001213721"/>
    </source>
</evidence>
<gene>
    <name evidence="1" type="ORF">PYU98_25795</name>
</gene>
<reference evidence="1" key="1">
    <citation type="submission" date="2023-02" db="EMBL/GenBank/DDBJ databases">
        <title>The sequence of Aeromonas allosaccharophila K520.</title>
        <authorList>
            <person name="Luo X."/>
        </authorList>
    </citation>
    <scope>NUCLEOTIDE SEQUENCE</scope>
    <source>
        <strain evidence="1">K520</strain>
        <plasmid evidence="1">pK520-TEM</plasmid>
    </source>
</reference>
<dbReference type="RefSeq" id="WP_275058444.1">
    <property type="nucleotide sequence ID" value="NZ_CP118992.1"/>
</dbReference>
<accession>A0AAX3P1C2</accession>
<name>A0AAX3P1C2_9GAMM</name>
<dbReference type="AlphaFoldDB" id="A0AAX3P1C2"/>
<dbReference type="Proteomes" id="UP001213721">
    <property type="component" value="Plasmid pK520-TEM"/>
</dbReference>
<dbReference type="EMBL" id="CP118992">
    <property type="protein sequence ID" value="WED79407.1"/>
    <property type="molecule type" value="Genomic_DNA"/>
</dbReference>
<sequence length="65" mass="7099">MSRVRGEDMSQMQPCHPCHCLLGECRTELLPLLSEVSQAVSLGADLPSTLNLGRCCSNQGTIPQW</sequence>